<organism evidence="3 4">
    <name type="scientific">Moraxella equi</name>
    <dbReference type="NCBI Taxonomy" id="60442"/>
    <lineage>
        <taxon>Bacteria</taxon>
        <taxon>Pseudomonadati</taxon>
        <taxon>Pseudomonadota</taxon>
        <taxon>Gammaproteobacteria</taxon>
        <taxon>Moraxellales</taxon>
        <taxon>Moraxellaceae</taxon>
        <taxon>Moraxella</taxon>
    </lineage>
</organism>
<protein>
    <recommendedName>
        <fullName evidence="2">Fumarylacetoacetase-like C-terminal domain-containing protein</fullName>
    </recommendedName>
</protein>
<comment type="caution">
    <text evidence="3">The sequence shown here is derived from an EMBL/GenBank/DDBJ whole genome shotgun (WGS) entry which is preliminary data.</text>
</comment>
<evidence type="ECO:0000313" key="4">
    <source>
        <dbReference type="Proteomes" id="UP000190777"/>
    </source>
</evidence>
<feature type="domain" description="Fumarylacetoacetase-like C-terminal" evidence="2">
    <location>
        <begin position="13"/>
        <end position="189"/>
    </location>
</feature>
<accession>A0ABX3NH98</accession>
<dbReference type="Proteomes" id="UP000190777">
    <property type="component" value="Unassembled WGS sequence"/>
</dbReference>
<proteinExistence type="predicted"/>
<keyword evidence="4" id="KW-1185">Reference proteome</keyword>
<dbReference type="InterPro" id="IPR036663">
    <property type="entry name" value="Fumarylacetoacetase_C_sf"/>
</dbReference>
<gene>
    <name evidence="3" type="ORF">B5J93_07275</name>
</gene>
<evidence type="ECO:0000313" key="3">
    <source>
        <dbReference type="EMBL" id="OPH37964.1"/>
    </source>
</evidence>
<dbReference type="SUPFAM" id="SSF56529">
    <property type="entry name" value="FAH"/>
    <property type="match status" value="1"/>
</dbReference>
<name>A0ABX3NH98_9GAMM</name>
<dbReference type="EMBL" id="MXAP01000070">
    <property type="protein sequence ID" value="OPH37964.1"/>
    <property type="molecule type" value="Genomic_DNA"/>
</dbReference>
<reference evidence="3 4" key="1">
    <citation type="submission" date="2017-03" db="EMBL/GenBank/DDBJ databases">
        <title>Draft genome sequence of Moraxella equi CCUG 4950T type strain.</title>
        <authorList>
            <person name="Salva-Serra F."/>
            <person name="Engstrom-Jakobsson H."/>
            <person name="Thorell K."/>
            <person name="Jaen-Luchoro D."/>
            <person name="Gonzales-Siles L."/>
            <person name="Karlsson R."/>
            <person name="Yazdan S."/>
            <person name="Boulund F."/>
            <person name="Johnning A."/>
            <person name="Engstrand L."/>
            <person name="Kristiansson E."/>
            <person name="Moore E."/>
        </authorList>
    </citation>
    <scope>NUCLEOTIDE SEQUENCE [LARGE SCALE GENOMIC DNA]</scope>
    <source>
        <strain evidence="3 4">CCUG 4950</strain>
    </source>
</reference>
<dbReference type="Pfam" id="PF01557">
    <property type="entry name" value="FAA_hydrolase"/>
    <property type="match status" value="1"/>
</dbReference>
<dbReference type="PANTHER" id="PTHR11820:SF7">
    <property type="entry name" value="ACYLPYRUVASE FAHD1, MITOCHONDRIAL"/>
    <property type="match status" value="1"/>
</dbReference>
<evidence type="ECO:0000256" key="1">
    <source>
        <dbReference type="ARBA" id="ARBA00022723"/>
    </source>
</evidence>
<sequence length="198" mass="22287">MSLSTSKPTPINTIYCVGRSYVEHIHELNNGIPAEPLVFLKPNSSIITGDTLTLPDFSENVHHETELVLLIGENKQIIAYTVGLDLTARDVQDVCKTKGLPWLKAKGFKGACWLGEFKPFTQKQYHLSLTINGETRQDDSTEKMMYSFDYLVDYLDNLYGIQTGDIIMTGSPKGVGKIERGDKLVVRIDDDRYELRAQ</sequence>
<keyword evidence="1" id="KW-0479">Metal-binding</keyword>
<evidence type="ECO:0000259" key="2">
    <source>
        <dbReference type="Pfam" id="PF01557"/>
    </source>
</evidence>
<dbReference type="Gene3D" id="3.90.850.10">
    <property type="entry name" value="Fumarylacetoacetase-like, C-terminal domain"/>
    <property type="match status" value="1"/>
</dbReference>
<dbReference type="PANTHER" id="PTHR11820">
    <property type="entry name" value="ACYLPYRUVASE"/>
    <property type="match status" value="1"/>
</dbReference>
<dbReference type="InterPro" id="IPR011234">
    <property type="entry name" value="Fumarylacetoacetase-like_C"/>
</dbReference>